<organism evidence="2 3">
    <name type="scientific">Favolaschia claudopus</name>
    <dbReference type="NCBI Taxonomy" id="2862362"/>
    <lineage>
        <taxon>Eukaryota</taxon>
        <taxon>Fungi</taxon>
        <taxon>Dikarya</taxon>
        <taxon>Basidiomycota</taxon>
        <taxon>Agaricomycotina</taxon>
        <taxon>Agaricomycetes</taxon>
        <taxon>Agaricomycetidae</taxon>
        <taxon>Agaricales</taxon>
        <taxon>Marasmiineae</taxon>
        <taxon>Mycenaceae</taxon>
        <taxon>Favolaschia</taxon>
    </lineage>
</organism>
<accession>A0AAW0AQ60</accession>
<gene>
    <name evidence="2" type="ORF">R3P38DRAFT_3204746</name>
</gene>
<dbReference type="InterPro" id="IPR036910">
    <property type="entry name" value="HMG_box_dom_sf"/>
</dbReference>
<dbReference type="EMBL" id="JAWWNJ010000054">
    <property type="protein sequence ID" value="KAK7015454.1"/>
    <property type="molecule type" value="Genomic_DNA"/>
</dbReference>
<evidence type="ECO:0000313" key="2">
    <source>
        <dbReference type="EMBL" id="KAK7015454.1"/>
    </source>
</evidence>
<feature type="region of interest" description="Disordered" evidence="1">
    <location>
        <begin position="188"/>
        <end position="261"/>
    </location>
</feature>
<evidence type="ECO:0000256" key="1">
    <source>
        <dbReference type="SAM" id="MobiDB-lite"/>
    </source>
</evidence>
<evidence type="ECO:0000313" key="3">
    <source>
        <dbReference type="Proteomes" id="UP001362999"/>
    </source>
</evidence>
<proteinExistence type="predicted"/>
<dbReference type="SUPFAM" id="SSF47095">
    <property type="entry name" value="HMG-box"/>
    <property type="match status" value="1"/>
</dbReference>
<feature type="compositionally biased region" description="Polar residues" evidence="1">
    <location>
        <begin position="114"/>
        <end position="131"/>
    </location>
</feature>
<feature type="compositionally biased region" description="Low complexity" evidence="1">
    <location>
        <begin position="141"/>
        <end position="154"/>
    </location>
</feature>
<name>A0AAW0AQ60_9AGAR</name>
<dbReference type="AlphaFoldDB" id="A0AAW0AQ60"/>
<protein>
    <recommendedName>
        <fullName evidence="4">HMG box domain-containing protein</fullName>
    </recommendedName>
</protein>
<feature type="region of interest" description="Disordered" evidence="1">
    <location>
        <begin position="41"/>
        <end position="175"/>
    </location>
</feature>
<feature type="compositionally biased region" description="Low complexity" evidence="1">
    <location>
        <begin position="195"/>
        <end position="239"/>
    </location>
</feature>
<dbReference type="Proteomes" id="UP001362999">
    <property type="component" value="Unassembled WGS sequence"/>
</dbReference>
<feature type="compositionally biased region" description="Basic residues" evidence="1">
    <location>
        <begin position="247"/>
        <end position="260"/>
    </location>
</feature>
<comment type="caution">
    <text evidence="2">The sequence shown here is derived from an EMBL/GenBank/DDBJ whole genome shotgun (WGS) entry which is preliminary data.</text>
</comment>
<reference evidence="2 3" key="1">
    <citation type="journal article" date="2024" name="J Genomics">
        <title>Draft genome sequencing and assembly of Favolaschia claudopus CIRM-BRFM 2984 isolated from oak limbs.</title>
        <authorList>
            <person name="Navarro D."/>
            <person name="Drula E."/>
            <person name="Chaduli D."/>
            <person name="Cazenave R."/>
            <person name="Ahrendt S."/>
            <person name="Wang J."/>
            <person name="Lipzen A."/>
            <person name="Daum C."/>
            <person name="Barry K."/>
            <person name="Grigoriev I.V."/>
            <person name="Favel A."/>
            <person name="Rosso M.N."/>
            <person name="Martin F."/>
        </authorList>
    </citation>
    <scope>NUCLEOTIDE SEQUENCE [LARGE SCALE GENOMIC DNA]</scope>
    <source>
        <strain evidence="2 3">CIRM-BRFM 2984</strain>
    </source>
</reference>
<keyword evidence="3" id="KW-1185">Reference proteome</keyword>
<feature type="compositionally biased region" description="Pro residues" evidence="1">
    <location>
        <begin position="57"/>
        <end position="108"/>
    </location>
</feature>
<sequence length="328" mass="34385">MSQMTDLICSNEPFNCRLSEERIGVGDYHLLLGFLAERNRSSSPALLPEEVPLNTLTPPPRTTPSPPLPPVMPPPRTTPSPPAMPPPPPAASPSLPAIPPPAMPPPRTMPASSETIPATQIISTMDSQSAVTHVPATESLMPSAPMSTAAPPSSQIDAPELSTEPPAHNLKTGSGPLKIKAIYQSSQVSTAVTKSTMAAPPSSSTSAEQSQSGASSSTANLLPTPANPLSSSLPSNTLPHPADKAAPSKRKPSNKVHKPKSSVNTAWALYGAWHMAQPGQEQDVHATVKTAYQSLSAERKKFYTDEAKRLKKAAEVVPAPVQQVDSAV</sequence>
<evidence type="ECO:0008006" key="4">
    <source>
        <dbReference type="Google" id="ProtNLM"/>
    </source>
</evidence>